<reference evidence="2" key="1">
    <citation type="submission" date="2016-10" db="EMBL/GenBank/DDBJ databases">
        <authorList>
            <person name="Varghese N."/>
            <person name="Submissions S."/>
        </authorList>
    </citation>
    <scope>NUCLEOTIDE SEQUENCE [LARGE SCALE GENOMIC DNA]</scope>
    <source>
        <strain evidence="2">DSM 44654</strain>
    </source>
</reference>
<evidence type="ECO:0000313" key="1">
    <source>
        <dbReference type="EMBL" id="SEF34372.1"/>
    </source>
</evidence>
<organism evidence="1 2">
    <name type="scientific">Amycolatopsis pretoriensis</name>
    <dbReference type="NCBI Taxonomy" id="218821"/>
    <lineage>
        <taxon>Bacteria</taxon>
        <taxon>Bacillati</taxon>
        <taxon>Actinomycetota</taxon>
        <taxon>Actinomycetes</taxon>
        <taxon>Pseudonocardiales</taxon>
        <taxon>Pseudonocardiaceae</taxon>
        <taxon>Amycolatopsis</taxon>
    </lineage>
</organism>
<keyword evidence="2" id="KW-1185">Reference proteome</keyword>
<dbReference type="EMBL" id="FNUJ01000007">
    <property type="protein sequence ID" value="SEF34372.1"/>
    <property type="molecule type" value="Genomic_DNA"/>
</dbReference>
<sequence length="89" mass="9886">MNRIEDPRVGQYERERAEAIDIAHRAMSTSYIGAPPPGLRGDADRMVAALLAAGWTPPSELTAEYATAGMKTYRRRVIVVEDWTEVPRG</sequence>
<dbReference type="Proteomes" id="UP000198878">
    <property type="component" value="Unassembled WGS sequence"/>
</dbReference>
<gene>
    <name evidence="1" type="ORF">SAMN05421837_107343</name>
</gene>
<proteinExistence type="predicted"/>
<name>A0A1H5R7J2_9PSEU</name>
<evidence type="ECO:0000313" key="2">
    <source>
        <dbReference type="Proteomes" id="UP000198878"/>
    </source>
</evidence>
<protein>
    <submittedName>
        <fullName evidence="1">Uncharacterized protein</fullName>
    </submittedName>
</protein>
<accession>A0A1H5R7J2</accession>
<dbReference type="STRING" id="218821.SAMN05421837_107343"/>
<dbReference type="AlphaFoldDB" id="A0A1H5R7J2"/>